<dbReference type="Pfam" id="PF01212">
    <property type="entry name" value="Beta_elim_lyase"/>
    <property type="match status" value="1"/>
</dbReference>
<evidence type="ECO:0000256" key="3">
    <source>
        <dbReference type="ARBA" id="ARBA00022898"/>
    </source>
</evidence>
<evidence type="ECO:0000256" key="1">
    <source>
        <dbReference type="ARBA" id="ARBA00001933"/>
    </source>
</evidence>
<dbReference type="Gene3D" id="3.90.1150.10">
    <property type="entry name" value="Aspartate Aminotransferase, domain 1"/>
    <property type="match status" value="1"/>
</dbReference>
<reference evidence="5 6" key="1">
    <citation type="submission" date="2015-07" db="EMBL/GenBank/DDBJ databases">
        <title>Genome sequencing of Kibdelosporangium phytohabitans.</title>
        <authorList>
            <person name="Qin S."/>
            <person name="Xing K."/>
        </authorList>
    </citation>
    <scope>NUCLEOTIDE SEQUENCE [LARGE SCALE GENOMIC DNA]</scope>
    <source>
        <strain evidence="5 6">KLBMP1111</strain>
    </source>
</reference>
<dbReference type="InterPro" id="IPR015421">
    <property type="entry name" value="PyrdxlP-dep_Trfase_major"/>
</dbReference>
<evidence type="ECO:0000313" key="6">
    <source>
        <dbReference type="Proteomes" id="UP000063699"/>
    </source>
</evidence>
<dbReference type="PANTHER" id="PTHR48097">
    <property type="entry name" value="L-THREONINE ALDOLASE-RELATED"/>
    <property type="match status" value="1"/>
</dbReference>
<dbReference type="Gene3D" id="3.40.640.10">
    <property type="entry name" value="Type I PLP-dependent aspartate aminotransferase-like (Major domain)"/>
    <property type="match status" value="1"/>
</dbReference>
<keyword evidence="3" id="KW-0663">Pyridoxal phosphate</keyword>
<dbReference type="GO" id="GO:0008732">
    <property type="term" value="F:L-allo-threonine aldolase activity"/>
    <property type="evidence" value="ECO:0007669"/>
    <property type="project" value="TreeGrafter"/>
</dbReference>
<name>A0A0N7F520_9PSEU</name>
<dbReference type="GO" id="GO:0006545">
    <property type="term" value="P:glycine biosynthetic process"/>
    <property type="evidence" value="ECO:0007669"/>
    <property type="project" value="TreeGrafter"/>
</dbReference>
<evidence type="ECO:0000256" key="2">
    <source>
        <dbReference type="ARBA" id="ARBA00006966"/>
    </source>
</evidence>
<proteinExistence type="inferred from homology"/>
<dbReference type="PANTHER" id="PTHR48097:SF9">
    <property type="entry name" value="L-THREONINE ALDOLASE"/>
    <property type="match status" value="1"/>
</dbReference>
<dbReference type="SUPFAM" id="SSF53383">
    <property type="entry name" value="PLP-dependent transferases"/>
    <property type="match status" value="1"/>
</dbReference>
<gene>
    <name evidence="5" type="ORF">AOZ06_44615</name>
</gene>
<dbReference type="GO" id="GO:0006567">
    <property type="term" value="P:L-threonine catabolic process"/>
    <property type="evidence" value="ECO:0007669"/>
    <property type="project" value="TreeGrafter"/>
</dbReference>
<dbReference type="STRING" id="860235.AOZ06_44615"/>
<dbReference type="InterPro" id="IPR015424">
    <property type="entry name" value="PyrdxlP-dep_Trfase"/>
</dbReference>
<comment type="similarity">
    <text evidence="2">Belongs to the threonine aldolase family.</text>
</comment>
<organism evidence="5 6">
    <name type="scientific">Kibdelosporangium phytohabitans</name>
    <dbReference type="NCBI Taxonomy" id="860235"/>
    <lineage>
        <taxon>Bacteria</taxon>
        <taxon>Bacillati</taxon>
        <taxon>Actinomycetota</taxon>
        <taxon>Actinomycetes</taxon>
        <taxon>Pseudonocardiales</taxon>
        <taxon>Pseudonocardiaceae</taxon>
        <taxon>Kibdelosporangium</taxon>
    </lineage>
</organism>
<evidence type="ECO:0000313" key="5">
    <source>
        <dbReference type="EMBL" id="ALG13007.1"/>
    </source>
</evidence>
<dbReference type="OrthoDB" id="9774495at2"/>
<dbReference type="Proteomes" id="UP000063699">
    <property type="component" value="Chromosome"/>
</dbReference>
<keyword evidence="6" id="KW-1185">Reference proteome</keyword>
<dbReference type="EMBL" id="CP012752">
    <property type="protein sequence ID" value="ALG13007.1"/>
    <property type="molecule type" value="Genomic_DNA"/>
</dbReference>
<dbReference type="RefSeq" id="WP_054294898.1">
    <property type="nucleotide sequence ID" value="NZ_CP012752.1"/>
</dbReference>
<evidence type="ECO:0000259" key="4">
    <source>
        <dbReference type="Pfam" id="PF01212"/>
    </source>
</evidence>
<dbReference type="GO" id="GO:0005829">
    <property type="term" value="C:cytosol"/>
    <property type="evidence" value="ECO:0007669"/>
    <property type="project" value="TreeGrafter"/>
</dbReference>
<sequence>MAIHGDLRSVSLATTSKHRPAHVLDLLRSRVGDEESRADAVPRLERRVADLLGKPAAAFFPTGTMAQQVAMRIHADRRTTRTIAFHPQCHLEVHEHKGYEIVHGLSGLPVGDYHSLITLADLDAIRQPVAALVLELPQREIGGLLPAWDELLAQIDWTREHGVASHMDGARLWEAQPFYGRAHAEIAALFDSVYVSLYKGLMGISGALLAGDTAFIEHARVWRDRLGGATLGAWPLAVAGERGLDELLPRMPEFLVRARTLAGMLGGIPGVQVVPEPPQTPLFHVHLAARPDRVLEHAKLLADKAGLRVFGQVRRSANPMTCSFEITVTEQFDDVTDVEVRDFVGEVMLAAG</sequence>
<dbReference type="AlphaFoldDB" id="A0A0N7F520"/>
<feature type="domain" description="Aromatic amino acid beta-eliminating lyase/threonine aldolase" evidence="4">
    <location>
        <begin position="28"/>
        <end position="280"/>
    </location>
</feature>
<dbReference type="InterPro" id="IPR015422">
    <property type="entry name" value="PyrdxlP-dep_Trfase_small"/>
</dbReference>
<dbReference type="InterPro" id="IPR001597">
    <property type="entry name" value="ArAA_b-elim_lyase/Thr_aldolase"/>
</dbReference>
<accession>A0A0N7F520</accession>
<comment type="cofactor">
    <cofactor evidence="1">
        <name>pyridoxal 5'-phosphate</name>
        <dbReference type="ChEBI" id="CHEBI:597326"/>
    </cofactor>
</comment>
<protein>
    <recommendedName>
        <fullName evidence="4">Aromatic amino acid beta-eliminating lyase/threonine aldolase domain-containing protein</fullName>
    </recommendedName>
</protein>
<dbReference type="KEGG" id="kphy:AOZ06_44615"/>